<dbReference type="Pfam" id="PF00175">
    <property type="entry name" value="NAD_binding_1"/>
    <property type="match status" value="1"/>
</dbReference>
<dbReference type="GO" id="GO:0046872">
    <property type="term" value="F:metal ion binding"/>
    <property type="evidence" value="ECO:0007669"/>
    <property type="project" value="UniProtKB-KW"/>
</dbReference>
<gene>
    <name evidence="11" type="primary">pyrK</name>
    <name evidence="15" type="ORF">SAMN05443638_11419</name>
</gene>
<dbReference type="GO" id="GO:0044205">
    <property type="term" value="P:'de novo' UMP biosynthetic process"/>
    <property type="evidence" value="ECO:0007669"/>
    <property type="project" value="UniProtKB-UniRule"/>
</dbReference>
<dbReference type="NCBIfam" id="NF000798">
    <property type="entry name" value="PRK00054.1-3"/>
    <property type="match status" value="1"/>
</dbReference>
<evidence type="ECO:0000256" key="2">
    <source>
        <dbReference type="ARBA" id="ARBA00022448"/>
    </source>
</evidence>
<dbReference type="PRINTS" id="PR00409">
    <property type="entry name" value="PHDIOXRDTASE"/>
</dbReference>
<evidence type="ECO:0000256" key="3">
    <source>
        <dbReference type="ARBA" id="ARBA00022630"/>
    </source>
</evidence>
<dbReference type="UniPathway" id="UPA00070">
    <property type="reaction ID" value="UER00945"/>
</dbReference>
<comment type="caution">
    <text evidence="11">Lacks conserved residue(s) required for the propagation of feature annotation.</text>
</comment>
<keyword evidence="2 11" id="KW-0813">Transport</keyword>
<dbReference type="InterPro" id="IPR017927">
    <property type="entry name" value="FAD-bd_FR_type"/>
</dbReference>
<comment type="similarity">
    <text evidence="1 11">Belongs to the PyrK family.</text>
</comment>
<dbReference type="STRING" id="1533.SAMN05443638_11419"/>
<evidence type="ECO:0000256" key="8">
    <source>
        <dbReference type="ARBA" id="ARBA00022982"/>
    </source>
</evidence>
<evidence type="ECO:0000256" key="10">
    <source>
        <dbReference type="ARBA" id="ARBA00023014"/>
    </source>
</evidence>
<dbReference type="Gene3D" id="3.40.50.80">
    <property type="entry name" value="Nucleotide-binding domain of ferredoxin-NADP reductase (FNR) module"/>
    <property type="match status" value="1"/>
</dbReference>
<comment type="pathway">
    <text evidence="11">Pyrimidine metabolism; UMP biosynthesis via de novo pathway; orotate from (S)-dihydroorotate (NAD(+) route): step 1/1.</text>
</comment>
<dbReference type="InterPro" id="IPR017938">
    <property type="entry name" value="Riboflavin_synthase-like_b-brl"/>
</dbReference>
<evidence type="ECO:0000256" key="13">
    <source>
        <dbReference type="PIRSR" id="PIRSR006816-2"/>
    </source>
</evidence>
<dbReference type="InterPro" id="IPR012165">
    <property type="entry name" value="Cyt_c3_hydrogenase_gsu"/>
</dbReference>
<keyword evidence="4 11" id="KW-0001">2Fe-2S</keyword>
<evidence type="ECO:0000256" key="6">
    <source>
        <dbReference type="ARBA" id="ARBA00022827"/>
    </source>
</evidence>
<dbReference type="EMBL" id="FQVM01000014">
    <property type="protein sequence ID" value="SHE84812.1"/>
    <property type="molecule type" value="Genomic_DNA"/>
</dbReference>
<dbReference type="PROSITE" id="PS51384">
    <property type="entry name" value="FAD_FR"/>
    <property type="match status" value="1"/>
</dbReference>
<evidence type="ECO:0000256" key="11">
    <source>
        <dbReference type="HAMAP-Rule" id="MF_01211"/>
    </source>
</evidence>
<protein>
    <recommendedName>
        <fullName evidence="11">Dihydroorotate dehydrogenase B (NAD(+)), electron transfer subunit</fullName>
    </recommendedName>
    <alternativeName>
        <fullName evidence="11">Dihydroorotate oxidase B, electron transfer subunit</fullName>
    </alternativeName>
</protein>
<keyword evidence="10 11" id="KW-0411">Iron-sulfur</keyword>
<dbReference type="InterPro" id="IPR019480">
    <property type="entry name" value="Dihydroorotate_DH_Fe-S-bd"/>
</dbReference>
<evidence type="ECO:0000256" key="9">
    <source>
        <dbReference type="ARBA" id="ARBA00023004"/>
    </source>
</evidence>
<dbReference type="OrthoDB" id="9789468at2"/>
<evidence type="ECO:0000256" key="4">
    <source>
        <dbReference type="ARBA" id="ARBA00022714"/>
    </source>
</evidence>
<dbReference type="GO" id="GO:0009055">
    <property type="term" value="F:electron transfer activity"/>
    <property type="evidence" value="ECO:0007669"/>
    <property type="project" value="UniProtKB-UniRule"/>
</dbReference>
<dbReference type="GO" id="GO:0050660">
    <property type="term" value="F:flavin adenine dinucleotide binding"/>
    <property type="evidence" value="ECO:0007669"/>
    <property type="project" value="InterPro"/>
</dbReference>
<comment type="cofactor">
    <cofactor evidence="13">
        <name>[2Fe-2S] cluster</name>
        <dbReference type="ChEBI" id="CHEBI:190135"/>
    </cofactor>
    <text evidence="13">Binds 1 [2Fe-2S] cluster per subunit.</text>
</comment>
<dbReference type="Pfam" id="PF10418">
    <property type="entry name" value="DHODB_Fe-S_bind"/>
    <property type="match status" value="1"/>
</dbReference>
<evidence type="ECO:0000256" key="5">
    <source>
        <dbReference type="ARBA" id="ARBA00022723"/>
    </source>
</evidence>
<comment type="cofactor">
    <cofactor evidence="11">
        <name>[2Fe-2S] cluster</name>
        <dbReference type="ChEBI" id="CHEBI:190135"/>
    </cofactor>
    <text evidence="11">Binds 1 [2Fe-2S] cluster per subunit.</text>
</comment>
<dbReference type="SUPFAM" id="SSF63380">
    <property type="entry name" value="Riboflavin synthase domain-like"/>
    <property type="match status" value="1"/>
</dbReference>
<feature type="binding site" evidence="11 12">
    <location>
        <begin position="48"/>
        <end position="51"/>
    </location>
    <ligand>
        <name>FAD</name>
        <dbReference type="ChEBI" id="CHEBI:57692"/>
    </ligand>
</feature>
<proteinExistence type="inferred from homology"/>
<dbReference type="GO" id="GO:0016491">
    <property type="term" value="F:oxidoreductase activity"/>
    <property type="evidence" value="ECO:0007669"/>
    <property type="project" value="InterPro"/>
</dbReference>
<dbReference type="AlphaFoldDB" id="A0A1M4WV20"/>
<keyword evidence="7 11" id="KW-0665">Pyrimidine biosynthesis</keyword>
<keyword evidence="6 11" id="KW-0274">FAD</keyword>
<reference evidence="15 16" key="1">
    <citation type="submission" date="2016-11" db="EMBL/GenBank/DDBJ databases">
        <authorList>
            <person name="Jaros S."/>
            <person name="Januszkiewicz K."/>
            <person name="Wedrychowicz H."/>
        </authorList>
    </citation>
    <scope>NUCLEOTIDE SEQUENCE [LARGE SCALE GENOMIC DNA]</scope>
    <source>
        <strain evidence="15 16">DSM 2631</strain>
    </source>
</reference>
<evidence type="ECO:0000256" key="1">
    <source>
        <dbReference type="ARBA" id="ARBA00006422"/>
    </source>
</evidence>
<feature type="binding site" evidence="11 13">
    <location>
        <position position="216"/>
    </location>
    <ligand>
        <name>[2Fe-2S] cluster</name>
        <dbReference type="ChEBI" id="CHEBI:190135"/>
    </ligand>
</feature>
<dbReference type="PANTHER" id="PTHR43513">
    <property type="entry name" value="DIHYDROOROTATE DEHYDROGENASE B (NAD(+)), ELECTRON TRANSFER SUBUNIT"/>
    <property type="match status" value="1"/>
</dbReference>
<keyword evidence="8 11" id="KW-0249">Electron transport</keyword>
<dbReference type="CDD" id="cd06218">
    <property type="entry name" value="DHOD_e_trans"/>
    <property type="match status" value="1"/>
</dbReference>
<evidence type="ECO:0000313" key="16">
    <source>
        <dbReference type="Proteomes" id="UP000184035"/>
    </source>
</evidence>
<feature type="binding site" evidence="11 13">
    <location>
        <position position="231"/>
    </location>
    <ligand>
        <name>[2Fe-2S] cluster</name>
        <dbReference type="ChEBI" id="CHEBI:190135"/>
    </ligand>
</feature>
<dbReference type="InterPro" id="IPR023455">
    <property type="entry name" value="Dihydroorotate_DHASE_ETsu"/>
</dbReference>
<accession>A0A1M4WV20</accession>
<keyword evidence="5 11" id="KW-0479">Metal-binding</keyword>
<feature type="binding site" evidence="11 12">
    <location>
        <begin position="70"/>
        <end position="71"/>
    </location>
    <ligand>
        <name>FAD</name>
        <dbReference type="ChEBI" id="CHEBI:57692"/>
    </ligand>
</feature>
<dbReference type="InterPro" id="IPR001433">
    <property type="entry name" value="OxRdtase_FAD/NAD-bd"/>
</dbReference>
<dbReference type="SUPFAM" id="SSF52343">
    <property type="entry name" value="Ferredoxin reductase-like, C-terminal NADP-linked domain"/>
    <property type="match status" value="1"/>
</dbReference>
<organism evidence="15 16">
    <name type="scientific">Clostridium fallax</name>
    <dbReference type="NCBI Taxonomy" id="1533"/>
    <lineage>
        <taxon>Bacteria</taxon>
        <taxon>Bacillati</taxon>
        <taxon>Bacillota</taxon>
        <taxon>Clostridia</taxon>
        <taxon>Eubacteriales</taxon>
        <taxon>Clostridiaceae</taxon>
        <taxon>Clostridium</taxon>
    </lineage>
</organism>
<comment type="function">
    <text evidence="11">Responsible for channeling the electrons from the oxidation of dihydroorotate from the FMN redox center in the PyrD type B subunit to the ultimate electron acceptor NAD(+).</text>
</comment>
<dbReference type="Gene3D" id="2.40.30.10">
    <property type="entry name" value="Translation factors"/>
    <property type="match status" value="1"/>
</dbReference>
<evidence type="ECO:0000256" key="7">
    <source>
        <dbReference type="ARBA" id="ARBA00022975"/>
    </source>
</evidence>
<dbReference type="Gene3D" id="2.10.240.10">
    <property type="entry name" value="Dihydroorotate dehydrogenase, electron transfer subunit"/>
    <property type="match status" value="1"/>
</dbReference>
<dbReference type="InterPro" id="IPR037117">
    <property type="entry name" value="Dihydroorotate_DH_ele_sf"/>
</dbReference>
<evidence type="ECO:0000256" key="12">
    <source>
        <dbReference type="PIRSR" id="PIRSR006816-1"/>
    </source>
</evidence>
<dbReference type="GO" id="GO:0051537">
    <property type="term" value="F:2 iron, 2 sulfur cluster binding"/>
    <property type="evidence" value="ECO:0007669"/>
    <property type="project" value="UniProtKB-KW"/>
</dbReference>
<dbReference type="PANTHER" id="PTHR43513:SF3">
    <property type="entry name" value="DIHYDROOROTATE DEHYDROGENASE B (NAD(+)), ELECTRON TRANSFER SUBUNIT-RELATED"/>
    <property type="match status" value="1"/>
</dbReference>
<dbReference type="RefSeq" id="WP_072896101.1">
    <property type="nucleotide sequence ID" value="NZ_FQVM01000014.1"/>
</dbReference>
<keyword evidence="3 11" id="KW-0285">Flavoprotein</keyword>
<evidence type="ECO:0000259" key="14">
    <source>
        <dbReference type="PROSITE" id="PS51384"/>
    </source>
</evidence>
<feature type="domain" description="FAD-binding FR-type" evidence="14">
    <location>
        <begin position="3"/>
        <end position="95"/>
    </location>
</feature>
<keyword evidence="16" id="KW-1185">Reference proteome</keyword>
<comment type="cofactor">
    <cofactor evidence="11 12">
        <name>FAD</name>
        <dbReference type="ChEBI" id="CHEBI:57692"/>
    </cofactor>
    <text evidence="11 12">Binds 1 FAD per subunit.</text>
</comment>
<feature type="binding site" evidence="11 13">
    <location>
        <position position="211"/>
    </location>
    <ligand>
        <name>[2Fe-2S] cluster</name>
        <dbReference type="ChEBI" id="CHEBI:190135"/>
    </ligand>
</feature>
<dbReference type="Proteomes" id="UP000184035">
    <property type="component" value="Unassembled WGS sequence"/>
</dbReference>
<dbReference type="HAMAP" id="MF_01211">
    <property type="entry name" value="DHODB_Fe_S_bind"/>
    <property type="match status" value="1"/>
</dbReference>
<evidence type="ECO:0000313" key="15">
    <source>
        <dbReference type="EMBL" id="SHE84812.1"/>
    </source>
</evidence>
<feature type="binding site" evidence="11 13">
    <location>
        <position position="219"/>
    </location>
    <ligand>
        <name>[2Fe-2S] cluster</name>
        <dbReference type="ChEBI" id="CHEBI:190135"/>
    </ligand>
</feature>
<keyword evidence="9 11" id="KW-0408">Iron</keyword>
<sequence length="244" mass="27113">MKPIYLKTKVLENNKICDGIYKLTIKDNRDIKSGQFYMIKPKNAFLGRPISVCEVKDGCVNFLYAVVGKGTEDFMNLKPQDEIEVMGPLGNGFEEKKYGKIALVAGGIGIAPMVQLAKKLKEAGNELIDLYVGFRDESYLIEEFLEYVDNVNITSNTGKVGIKGFITEILEPSKYDTVLCCGPEVMMEKVVEMCKKAKVNIYVSMEKHMACGVGACLVCTCKSKSGNKRTCKDGPVFNGYEIEF</sequence>
<comment type="subunit">
    <text evidence="11">Heterotetramer of 2 PyrK and 2 PyrD type B subunits.</text>
</comment>
<name>A0A1M4WV20_9CLOT</name>
<dbReference type="InterPro" id="IPR039261">
    <property type="entry name" value="FNR_nucleotide-bd"/>
</dbReference>
<dbReference type="InterPro" id="IPR050353">
    <property type="entry name" value="PyrK_electron_transfer"/>
</dbReference>
<dbReference type="PIRSF" id="PIRSF006816">
    <property type="entry name" value="Cyc3_hyd_g"/>
    <property type="match status" value="1"/>
</dbReference>